<evidence type="ECO:0000313" key="1">
    <source>
        <dbReference type="EMBL" id="CAF4265418.1"/>
    </source>
</evidence>
<organism evidence="1 2">
    <name type="scientific">Adineta steineri</name>
    <dbReference type="NCBI Taxonomy" id="433720"/>
    <lineage>
        <taxon>Eukaryota</taxon>
        <taxon>Metazoa</taxon>
        <taxon>Spiralia</taxon>
        <taxon>Gnathifera</taxon>
        <taxon>Rotifera</taxon>
        <taxon>Eurotatoria</taxon>
        <taxon>Bdelloidea</taxon>
        <taxon>Adinetida</taxon>
        <taxon>Adinetidae</taxon>
        <taxon>Adineta</taxon>
    </lineage>
</organism>
<comment type="caution">
    <text evidence="1">The sequence shown here is derived from an EMBL/GenBank/DDBJ whole genome shotgun (WGS) entry which is preliminary data.</text>
</comment>
<proteinExistence type="predicted"/>
<evidence type="ECO:0000313" key="2">
    <source>
        <dbReference type="Proteomes" id="UP000663868"/>
    </source>
</evidence>
<name>A0A820FJ96_9BILA</name>
<protein>
    <submittedName>
        <fullName evidence="1">Uncharacterized protein</fullName>
    </submittedName>
</protein>
<feature type="non-terminal residue" evidence="1">
    <location>
        <position position="1"/>
    </location>
</feature>
<dbReference type="EMBL" id="CAJOBB010011718">
    <property type="protein sequence ID" value="CAF4265418.1"/>
    <property type="molecule type" value="Genomic_DNA"/>
</dbReference>
<gene>
    <name evidence="1" type="ORF">KXQ929_LOCUS43582</name>
</gene>
<reference evidence="1" key="1">
    <citation type="submission" date="2021-02" db="EMBL/GenBank/DDBJ databases">
        <authorList>
            <person name="Nowell W R."/>
        </authorList>
    </citation>
    <scope>NUCLEOTIDE SEQUENCE</scope>
</reference>
<feature type="non-terminal residue" evidence="1">
    <location>
        <position position="366"/>
    </location>
</feature>
<dbReference type="AlphaFoldDB" id="A0A820FJ96"/>
<sequence>QFTSDESSNIDIPTSSLLETIDVNVDIETPSVADPNSDYPQFVERVKTPVVPLYPSPKSPLPTPILNILPPMITPQAPAFYSCYQNLQITQNINVQNIFDLNSSQQPNIDDCINSQSSSSGYSFQSHHYPYQTIVINLRVNIYVQALTLGSQSNVQRYGLRLYNPLRNVDDTYYSSLVPEYGNQPSIVGIPLAKVAIRLYLNLYTTNDGRPPSNIKIVIHGCFDTSSSIDRGSSGRIGGQYYRSPDVPQLPLIPIRQQQSYIVSYASPAIPVPNVRLNNIISTVDVSIDNKPSNSIRVENREPELTYSDVRIPDDINTNLIADSDVDSSPVILTEVPSDDLDQFTSDESSNIDIPTSSLLETIDVN</sequence>
<accession>A0A820FJ96</accession>
<dbReference type="Proteomes" id="UP000663868">
    <property type="component" value="Unassembled WGS sequence"/>
</dbReference>